<dbReference type="Gramene" id="Bo7g010060.1">
    <property type="protein sequence ID" value="Bo7g010060.1"/>
    <property type="gene ID" value="Bo7g010060"/>
</dbReference>
<reference evidence="1" key="2">
    <citation type="submission" date="2015-03" db="UniProtKB">
        <authorList>
            <consortium name="EnsemblPlants"/>
        </authorList>
    </citation>
    <scope>IDENTIFICATION</scope>
</reference>
<evidence type="ECO:0000313" key="1">
    <source>
        <dbReference type="EnsemblPlants" id="Bo7g010060.1"/>
    </source>
</evidence>
<dbReference type="EnsemblPlants" id="Bo7g010060.1">
    <property type="protein sequence ID" value="Bo7g010060.1"/>
    <property type="gene ID" value="Bo7g010060"/>
</dbReference>
<keyword evidence="2" id="KW-1185">Reference proteome</keyword>
<dbReference type="Proteomes" id="UP000032141">
    <property type="component" value="Chromosome C7"/>
</dbReference>
<reference evidence="1 2" key="1">
    <citation type="journal article" date="2014" name="Genome Biol.">
        <title>Transcriptome and methylome profiling reveals relics of genome dominance in the mesopolyploid Brassica oleracea.</title>
        <authorList>
            <person name="Parkin I.A."/>
            <person name="Koh C."/>
            <person name="Tang H."/>
            <person name="Robinson S.J."/>
            <person name="Kagale S."/>
            <person name="Clarke W.E."/>
            <person name="Town C.D."/>
            <person name="Nixon J."/>
            <person name="Krishnakumar V."/>
            <person name="Bidwell S.L."/>
            <person name="Denoeud F."/>
            <person name="Belcram H."/>
            <person name="Links M.G."/>
            <person name="Just J."/>
            <person name="Clarke C."/>
            <person name="Bender T."/>
            <person name="Huebert T."/>
            <person name="Mason A.S."/>
            <person name="Pires J.C."/>
            <person name="Barker G."/>
            <person name="Moore J."/>
            <person name="Walley P.G."/>
            <person name="Manoli S."/>
            <person name="Batley J."/>
            <person name="Edwards D."/>
            <person name="Nelson M.N."/>
            <person name="Wang X."/>
            <person name="Paterson A.H."/>
            <person name="King G."/>
            <person name="Bancroft I."/>
            <person name="Chalhoub B."/>
            <person name="Sharpe A.G."/>
        </authorList>
    </citation>
    <scope>NUCLEOTIDE SEQUENCE</scope>
    <source>
        <strain evidence="1 2">cv. TO1000</strain>
    </source>
</reference>
<dbReference type="HOGENOM" id="CLU_850862_0_0_1"/>
<evidence type="ECO:0000313" key="2">
    <source>
        <dbReference type="Proteomes" id="UP000032141"/>
    </source>
</evidence>
<sequence>MKIVLIDFGLNLVKGCLRTSFEDQAESSSRVNQEIKLLVRVRLVLVLTLRLRNIQVCLQMFAAKIVVPVWMLIIGFPIEELEPRGPVNLSLRRSVSLRSALCGVVFPRYISYTFEDVSYSSRSSVTSFPYMPHFTGFVHSDSQGRCRSCIRPWYFRVNIKRILMTHSFLERIGQPEVDLAKDREESDPFNVDDATSILEFSSSHMFSMLFRDSLGTMETERNALVLEDFSHKFLNETSFIKPERASRLWLIVEFMFDIGTAFRNIQGRSRDAKDDQEDSPGDEVLATDQGVRGRMVRPWRQADGRILILGFRSISFLYPRFIFCDRC</sequence>
<organism evidence="1 2">
    <name type="scientific">Brassica oleracea var. oleracea</name>
    <dbReference type="NCBI Taxonomy" id="109376"/>
    <lineage>
        <taxon>Eukaryota</taxon>
        <taxon>Viridiplantae</taxon>
        <taxon>Streptophyta</taxon>
        <taxon>Embryophyta</taxon>
        <taxon>Tracheophyta</taxon>
        <taxon>Spermatophyta</taxon>
        <taxon>Magnoliopsida</taxon>
        <taxon>eudicotyledons</taxon>
        <taxon>Gunneridae</taxon>
        <taxon>Pentapetalae</taxon>
        <taxon>rosids</taxon>
        <taxon>malvids</taxon>
        <taxon>Brassicales</taxon>
        <taxon>Brassicaceae</taxon>
        <taxon>Brassiceae</taxon>
        <taxon>Brassica</taxon>
    </lineage>
</organism>
<accession>A0A0D3D303</accession>
<protein>
    <submittedName>
        <fullName evidence="1">Uncharacterized protein</fullName>
    </submittedName>
</protein>
<dbReference type="AlphaFoldDB" id="A0A0D3D303"/>
<proteinExistence type="predicted"/>
<name>A0A0D3D303_BRAOL</name>